<organism evidence="2 3">
    <name type="scientific">Aspergillus leporis</name>
    <dbReference type="NCBI Taxonomy" id="41062"/>
    <lineage>
        <taxon>Eukaryota</taxon>
        <taxon>Fungi</taxon>
        <taxon>Dikarya</taxon>
        <taxon>Ascomycota</taxon>
        <taxon>Pezizomycotina</taxon>
        <taxon>Eurotiomycetes</taxon>
        <taxon>Eurotiomycetidae</taxon>
        <taxon>Eurotiales</taxon>
        <taxon>Aspergillaceae</taxon>
        <taxon>Aspergillus</taxon>
        <taxon>Aspergillus subgen. Circumdati</taxon>
    </lineage>
</organism>
<keyword evidence="3" id="KW-1185">Reference proteome</keyword>
<evidence type="ECO:0000256" key="1">
    <source>
        <dbReference type="SAM" id="Phobius"/>
    </source>
</evidence>
<protein>
    <submittedName>
        <fullName evidence="2">Uncharacterized protein</fullName>
    </submittedName>
</protein>
<reference evidence="2 3" key="1">
    <citation type="submission" date="2019-04" db="EMBL/GenBank/DDBJ databases">
        <title>Friends and foes A comparative genomics study of 23 Aspergillus species from section Flavi.</title>
        <authorList>
            <consortium name="DOE Joint Genome Institute"/>
            <person name="Kjaerbolling I."/>
            <person name="Vesth T."/>
            <person name="Frisvad J.C."/>
            <person name="Nybo J.L."/>
            <person name="Theobald S."/>
            <person name="Kildgaard S."/>
            <person name="Isbrandt T."/>
            <person name="Kuo A."/>
            <person name="Sato A."/>
            <person name="Lyhne E.K."/>
            <person name="Kogle M.E."/>
            <person name="Wiebenga A."/>
            <person name="Kun R.S."/>
            <person name="Lubbers R.J."/>
            <person name="Makela M.R."/>
            <person name="Barry K."/>
            <person name="Chovatia M."/>
            <person name="Clum A."/>
            <person name="Daum C."/>
            <person name="Haridas S."/>
            <person name="He G."/>
            <person name="LaButti K."/>
            <person name="Lipzen A."/>
            <person name="Mondo S."/>
            <person name="Riley R."/>
            <person name="Salamov A."/>
            <person name="Simmons B.A."/>
            <person name="Magnuson J.K."/>
            <person name="Henrissat B."/>
            <person name="Mortensen U.H."/>
            <person name="Larsen T.O."/>
            <person name="Devries R.P."/>
            <person name="Grigoriev I.V."/>
            <person name="Machida M."/>
            <person name="Baker S.E."/>
            <person name="Andersen M.R."/>
        </authorList>
    </citation>
    <scope>NUCLEOTIDE SEQUENCE [LARGE SCALE GENOMIC DNA]</scope>
    <source>
        <strain evidence="2 3">CBS 151.66</strain>
    </source>
</reference>
<dbReference type="Proteomes" id="UP000326565">
    <property type="component" value="Unassembled WGS sequence"/>
</dbReference>
<keyword evidence="1" id="KW-0812">Transmembrane</keyword>
<keyword evidence="1" id="KW-0472">Membrane</keyword>
<dbReference type="EMBL" id="ML732177">
    <property type="protein sequence ID" value="KAB8076720.1"/>
    <property type="molecule type" value="Genomic_DNA"/>
</dbReference>
<feature type="transmembrane region" description="Helical" evidence="1">
    <location>
        <begin position="6"/>
        <end position="29"/>
    </location>
</feature>
<accession>A0A5N5XBW8</accession>
<evidence type="ECO:0000313" key="2">
    <source>
        <dbReference type="EMBL" id="KAB8076720.1"/>
    </source>
</evidence>
<dbReference type="AlphaFoldDB" id="A0A5N5XBW8"/>
<gene>
    <name evidence="2" type="ORF">BDV29DRAFT_169641</name>
</gene>
<name>A0A5N5XBW8_9EURO</name>
<keyword evidence="1" id="KW-1133">Transmembrane helix</keyword>
<proteinExistence type="predicted"/>
<sequence>MQKLDVILFSCTLYVSLICNFYGVTSLYLGQMFDDIISHTEFCSTIPSLIMNVL</sequence>
<evidence type="ECO:0000313" key="3">
    <source>
        <dbReference type="Proteomes" id="UP000326565"/>
    </source>
</evidence>